<dbReference type="Pfam" id="PF04321">
    <property type="entry name" value="RmlD_sub_bind"/>
    <property type="match status" value="1"/>
</dbReference>
<dbReference type="PANTHER" id="PTHR10491">
    <property type="entry name" value="DTDP-4-DEHYDRORHAMNOSE REDUCTASE"/>
    <property type="match status" value="1"/>
</dbReference>
<dbReference type="InterPro" id="IPR005913">
    <property type="entry name" value="dTDP_dehydrorham_reduct"/>
</dbReference>
<dbReference type="PANTHER" id="PTHR10491:SF4">
    <property type="entry name" value="METHIONINE ADENOSYLTRANSFERASE 2 SUBUNIT BETA"/>
    <property type="match status" value="1"/>
</dbReference>
<dbReference type="KEGG" id="mae:Maeo_0381"/>
<dbReference type="GeneID" id="5326888"/>
<evidence type="ECO:0000313" key="3">
    <source>
        <dbReference type="Proteomes" id="UP000001106"/>
    </source>
</evidence>
<dbReference type="InterPro" id="IPR029903">
    <property type="entry name" value="RmlD-like-bd"/>
</dbReference>
<evidence type="ECO:0000259" key="1">
    <source>
        <dbReference type="Pfam" id="PF04321"/>
    </source>
</evidence>
<organism evidence="2 3">
    <name type="scientific">Methanococcus aeolicus (strain ATCC BAA-1280 / DSM 17508 / OCM 812 / Nankai-3)</name>
    <dbReference type="NCBI Taxonomy" id="419665"/>
    <lineage>
        <taxon>Archaea</taxon>
        <taxon>Methanobacteriati</taxon>
        <taxon>Methanobacteriota</taxon>
        <taxon>Methanomada group</taxon>
        <taxon>Methanococci</taxon>
        <taxon>Methanococcales</taxon>
        <taxon>Methanococcaceae</taxon>
        <taxon>Methanococcus</taxon>
    </lineage>
</organism>
<dbReference type="Gene3D" id="3.40.50.720">
    <property type="entry name" value="NAD(P)-binding Rossmann-like Domain"/>
    <property type="match status" value="1"/>
</dbReference>
<gene>
    <name evidence="2" type="ordered locus">Maeo_0381</name>
</gene>
<name>A6UTZ6_META3</name>
<dbReference type="GO" id="GO:0008831">
    <property type="term" value="F:dTDP-4-dehydrorhamnose reductase activity"/>
    <property type="evidence" value="ECO:0007669"/>
    <property type="project" value="UniProtKB-EC"/>
</dbReference>
<accession>A6UTZ6</accession>
<sequence>MEKIAIIGLGMIGYEITKKYNELGYDTHIINRSDKGFFKNNDNITNHFVDITDENKIKKTIENINPDFVVNTAAFTNVDLCETEKEQAYKTNALSVGYVGAPCKKLNIPLCHISTDYVFDGEDGNYVENDEINPINYYGYTKAEGEKILNELNHDLTSIVRISVPYCISPVKVNFFMWVLDMLKKGEDMNILIDQWNTPTFINELVDGIVIIHKKDASGLFHFGGGEKVSRYEFALKVAEIFEMDKTPINPVESSEMNWKANRPKDTTLNNGKIERKLKIKLKTVDECLKEIKGSSYKFISELHH</sequence>
<dbReference type="EC" id="1.1.1.133" evidence="2"/>
<dbReference type="Gene3D" id="3.90.25.10">
    <property type="entry name" value="UDP-galactose 4-epimerase, domain 1"/>
    <property type="match status" value="1"/>
</dbReference>
<keyword evidence="2" id="KW-0560">Oxidoreductase</keyword>
<dbReference type="STRING" id="419665.Maeo_0381"/>
<dbReference type="InterPro" id="IPR036291">
    <property type="entry name" value="NAD(P)-bd_dom_sf"/>
</dbReference>
<dbReference type="OrthoDB" id="4907at2157"/>
<reference evidence="2" key="1">
    <citation type="submission" date="2007-06" db="EMBL/GenBank/DDBJ databases">
        <title>Complete sequence of Methanococcus aeolicus Nankai-3.</title>
        <authorList>
            <consortium name="US DOE Joint Genome Institute"/>
            <person name="Copeland A."/>
            <person name="Lucas S."/>
            <person name="Lapidus A."/>
            <person name="Barry K."/>
            <person name="Glavina del Rio T."/>
            <person name="Dalin E."/>
            <person name="Tice H."/>
            <person name="Pitluck S."/>
            <person name="Chain P."/>
            <person name="Malfatti S."/>
            <person name="Shin M."/>
            <person name="Vergez L."/>
            <person name="Schmutz J."/>
            <person name="Larimer F."/>
            <person name="Land M."/>
            <person name="Hauser L."/>
            <person name="Kyrpides N."/>
            <person name="Lykidis A."/>
            <person name="Sieprawska-Lupa M."/>
            <person name="Whitman W.B."/>
            <person name="Richardson P."/>
        </authorList>
    </citation>
    <scope>NUCLEOTIDE SEQUENCE [LARGE SCALE GENOMIC DNA]</scope>
    <source>
        <strain evidence="2">Nankai-3</strain>
    </source>
</reference>
<evidence type="ECO:0000313" key="2">
    <source>
        <dbReference type="EMBL" id="ABR55968.1"/>
    </source>
</evidence>
<proteinExistence type="predicted"/>
<dbReference type="Proteomes" id="UP000001106">
    <property type="component" value="Chromosome"/>
</dbReference>
<dbReference type="CDD" id="cd05254">
    <property type="entry name" value="dTDP_HR_like_SDR_e"/>
    <property type="match status" value="1"/>
</dbReference>
<dbReference type="GO" id="GO:0005829">
    <property type="term" value="C:cytosol"/>
    <property type="evidence" value="ECO:0007669"/>
    <property type="project" value="TreeGrafter"/>
</dbReference>
<dbReference type="GO" id="GO:0019305">
    <property type="term" value="P:dTDP-rhamnose biosynthetic process"/>
    <property type="evidence" value="ECO:0007669"/>
    <property type="project" value="TreeGrafter"/>
</dbReference>
<dbReference type="RefSeq" id="WP_011973100.1">
    <property type="nucleotide sequence ID" value="NC_009635.1"/>
</dbReference>
<dbReference type="SUPFAM" id="SSF51735">
    <property type="entry name" value="NAD(P)-binding Rossmann-fold domains"/>
    <property type="match status" value="1"/>
</dbReference>
<dbReference type="HOGENOM" id="CLU_045518_2_1_2"/>
<keyword evidence="3" id="KW-1185">Reference proteome</keyword>
<dbReference type="EMBL" id="CP000743">
    <property type="protein sequence ID" value="ABR55968.1"/>
    <property type="molecule type" value="Genomic_DNA"/>
</dbReference>
<dbReference type="AlphaFoldDB" id="A6UTZ6"/>
<dbReference type="eggNOG" id="arCOG01367">
    <property type="taxonomic scope" value="Archaea"/>
</dbReference>
<protein>
    <submittedName>
        <fullName evidence="2">dTDP-4-dehydrorhamnose reductase</fullName>
        <ecNumber evidence="2">1.1.1.133</ecNumber>
    </submittedName>
</protein>
<feature type="domain" description="RmlD-like substrate binding" evidence="1">
    <location>
        <begin position="9"/>
        <end position="291"/>
    </location>
</feature>